<comment type="caution">
    <text evidence="7">The sequence shown here is derived from an EMBL/GenBank/DDBJ whole genome shotgun (WGS) entry which is preliminary data.</text>
</comment>
<dbReference type="AlphaFoldDB" id="A0A401VVD3"/>
<dbReference type="Pfam" id="PF00561">
    <property type="entry name" value="Abhydrolase_1"/>
    <property type="match status" value="1"/>
</dbReference>
<feature type="domain" description="AB hydrolase-1" evidence="6">
    <location>
        <begin position="80"/>
        <end position="375"/>
    </location>
</feature>
<accession>A0A401VVD3</accession>
<gene>
    <name evidence="7" type="ORF">GKJPGBOP_00685</name>
</gene>
<sequence length="401" mass="44126">MEYFGLWGLSGQFVTGCRDRTTGAEEGQCRMQRRRIPLFTSEGVRDAEVTVHPFAAGDGLGLTLTRYRRPSAAGTAPADAVLLVHGLTTSSDMFVMPEHEDLTSYLLDHGYPDVWALDHRMSNRFPYDLAAHRFTLDDVALHDFPTAFAEIRAHIGPAARLHVIAHCLGGVTFAMSLAAGLVTGVTSAVVNSSALVLRPPRWSRCKLRVVPGLTEYVLGLPYLNPAWPQDARFTRGRMIARLVSLCHPECREPACHMVSAMWGSGRPALYDHALMSPVTHERVADLFGATGVHYYRHIRAIVRAGRAVKYRPGDPAYRDLPDDYLEAAAGLTTPLLLTTGEHNHVMADSNPACQRELATRAPGLSRLHVFPGYGHQDVFMGKDSARDIFPHLTAFLDEHAG</sequence>
<dbReference type="PANTHER" id="PTHR47470:SF1">
    <property type="entry name" value="FAD-DEPENDENT OXIDOREDUCTASE 2 FAD BINDING DOMAIN-CONTAINING PROTEIN"/>
    <property type="match status" value="1"/>
</dbReference>
<evidence type="ECO:0000256" key="4">
    <source>
        <dbReference type="ARBA" id="ARBA00022827"/>
    </source>
</evidence>
<dbReference type="InterPro" id="IPR052542">
    <property type="entry name" value="Cholesterol_Oxidase"/>
</dbReference>
<name>A0A401VVD3_STREY</name>
<keyword evidence="8" id="KW-1185">Reference proteome</keyword>
<reference evidence="7 8" key="1">
    <citation type="submission" date="2018-11" db="EMBL/GenBank/DDBJ databases">
        <title>Whole genome sequence of Streptomyces paromomycinus NBRC 15454(T).</title>
        <authorList>
            <person name="Komaki H."/>
            <person name="Tamura T."/>
        </authorList>
    </citation>
    <scope>NUCLEOTIDE SEQUENCE [LARGE SCALE GENOMIC DNA]</scope>
    <source>
        <strain evidence="7 8">NBRC 15454</strain>
    </source>
</reference>
<dbReference type="InterPro" id="IPR000073">
    <property type="entry name" value="AB_hydrolase_1"/>
</dbReference>
<keyword evidence="3" id="KW-0285">Flavoprotein</keyword>
<comment type="cofactor">
    <cofactor evidence="1">
        <name>FAD</name>
        <dbReference type="ChEBI" id="CHEBI:57692"/>
    </cofactor>
</comment>
<proteinExistence type="inferred from homology"/>
<evidence type="ECO:0000313" key="7">
    <source>
        <dbReference type="EMBL" id="GCD41032.1"/>
    </source>
</evidence>
<dbReference type="GO" id="GO:0016491">
    <property type="term" value="F:oxidoreductase activity"/>
    <property type="evidence" value="ECO:0007669"/>
    <property type="project" value="UniProtKB-KW"/>
</dbReference>
<keyword evidence="4" id="KW-0274">FAD</keyword>
<dbReference type="InterPro" id="IPR029058">
    <property type="entry name" value="AB_hydrolase_fold"/>
</dbReference>
<keyword evidence="5" id="KW-0560">Oxidoreductase</keyword>
<dbReference type="Gene3D" id="3.40.50.1820">
    <property type="entry name" value="alpha/beta hydrolase"/>
    <property type="match status" value="1"/>
</dbReference>
<evidence type="ECO:0000259" key="6">
    <source>
        <dbReference type="Pfam" id="PF00561"/>
    </source>
</evidence>
<evidence type="ECO:0000256" key="1">
    <source>
        <dbReference type="ARBA" id="ARBA00001974"/>
    </source>
</evidence>
<evidence type="ECO:0000256" key="3">
    <source>
        <dbReference type="ARBA" id="ARBA00022630"/>
    </source>
</evidence>
<evidence type="ECO:0000256" key="2">
    <source>
        <dbReference type="ARBA" id="ARBA00010790"/>
    </source>
</evidence>
<dbReference type="PANTHER" id="PTHR47470">
    <property type="entry name" value="CHOLESTEROL OXIDASE"/>
    <property type="match status" value="1"/>
</dbReference>
<dbReference type="Proteomes" id="UP000286746">
    <property type="component" value="Unassembled WGS sequence"/>
</dbReference>
<dbReference type="EMBL" id="BHZD01000001">
    <property type="protein sequence ID" value="GCD41032.1"/>
    <property type="molecule type" value="Genomic_DNA"/>
</dbReference>
<organism evidence="7 8">
    <name type="scientific">Streptomyces paromomycinus</name>
    <name type="common">Streptomyces rimosus subsp. paromomycinus</name>
    <dbReference type="NCBI Taxonomy" id="92743"/>
    <lineage>
        <taxon>Bacteria</taxon>
        <taxon>Bacillati</taxon>
        <taxon>Actinomycetota</taxon>
        <taxon>Actinomycetes</taxon>
        <taxon>Kitasatosporales</taxon>
        <taxon>Streptomycetaceae</taxon>
        <taxon>Streptomyces</taxon>
    </lineage>
</organism>
<evidence type="ECO:0000313" key="8">
    <source>
        <dbReference type="Proteomes" id="UP000286746"/>
    </source>
</evidence>
<dbReference type="SUPFAM" id="SSF53474">
    <property type="entry name" value="alpha/beta-Hydrolases"/>
    <property type="match status" value="1"/>
</dbReference>
<comment type="similarity">
    <text evidence="2">Belongs to the GMC oxidoreductase family.</text>
</comment>
<evidence type="ECO:0000256" key="5">
    <source>
        <dbReference type="ARBA" id="ARBA00023002"/>
    </source>
</evidence>
<protein>
    <recommendedName>
        <fullName evidence="6">AB hydrolase-1 domain-containing protein</fullName>
    </recommendedName>
</protein>